<dbReference type="SMART" id="SM00382">
    <property type="entry name" value="AAA"/>
    <property type="match status" value="1"/>
</dbReference>
<feature type="compositionally biased region" description="Basic and acidic residues" evidence="1">
    <location>
        <begin position="433"/>
        <end position="458"/>
    </location>
</feature>
<comment type="caution">
    <text evidence="3">The sequence shown here is derived from an EMBL/GenBank/DDBJ whole genome shotgun (WGS) entry which is preliminary data.</text>
</comment>
<feature type="domain" description="AAA+ ATPase" evidence="2">
    <location>
        <begin position="59"/>
        <end position="244"/>
    </location>
</feature>
<keyword evidence="3" id="KW-0547">Nucleotide-binding</keyword>
<keyword evidence="3" id="KW-0347">Helicase</keyword>
<reference evidence="4" key="1">
    <citation type="journal article" date="2019" name="Int. J. Syst. Evol. Microbiol.">
        <title>The Global Catalogue of Microorganisms (GCM) 10K type strain sequencing project: providing services to taxonomists for standard genome sequencing and annotation.</title>
        <authorList>
            <consortium name="The Broad Institute Genomics Platform"/>
            <consortium name="The Broad Institute Genome Sequencing Center for Infectious Disease"/>
            <person name="Wu L."/>
            <person name="Ma J."/>
        </authorList>
    </citation>
    <scope>NUCLEOTIDE SEQUENCE [LARGE SCALE GENOMIC DNA]</scope>
    <source>
        <strain evidence="4">KCTC 42473</strain>
    </source>
</reference>
<feature type="region of interest" description="Disordered" evidence="1">
    <location>
        <begin position="418"/>
        <end position="458"/>
    </location>
</feature>
<dbReference type="Gene3D" id="3.40.50.300">
    <property type="entry name" value="P-loop containing nucleotide triphosphate hydrolases"/>
    <property type="match status" value="1"/>
</dbReference>
<dbReference type="Proteomes" id="UP001595539">
    <property type="component" value="Unassembled WGS sequence"/>
</dbReference>
<evidence type="ECO:0000259" key="2">
    <source>
        <dbReference type="SMART" id="SM00382"/>
    </source>
</evidence>
<dbReference type="EMBL" id="JBHRXY010000006">
    <property type="protein sequence ID" value="MFC3629858.1"/>
    <property type="molecule type" value="Genomic_DNA"/>
</dbReference>
<dbReference type="RefSeq" id="WP_377761289.1">
    <property type="nucleotide sequence ID" value="NZ_JBHRXY010000006.1"/>
</dbReference>
<keyword evidence="3" id="KW-0378">Hydrolase</keyword>
<evidence type="ECO:0000313" key="4">
    <source>
        <dbReference type="Proteomes" id="UP001595539"/>
    </source>
</evidence>
<proteinExistence type="predicted"/>
<evidence type="ECO:0000313" key="3">
    <source>
        <dbReference type="EMBL" id="MFC3629858.1"/>
    </source>
</evidence>
<dbReference type="InterPro" id="IPR003593">
    <property type="entry name" value="AAA+_ATPase"/>
</dbReference>
<dbReference type="InterPro" id="IPR027417">
    <property type="entry name" value="P-loop_NTPase"/>
</dbReference>
<keyword evidence="4" id="KW-1185">Reference proteome</keyword>
<dbReference type="GO" id="GO:0004386">
    <property type="term" value="F:helicase activity"/>
    <property type="evidence" value="ECO:0007669"/>
    <property type="project" value="UniProtKB-KW"/>
</dbReference>
<feature type="compositionally biased region" description="Polar residues" evidence="1">
    <location>
        <begin position="422"/>
        <end position="432"/>
    </location>
</feature>
<dbReference type="CDD" id="cd01125">
    <property type="entry name" value="RepA_RSF1010_like"/>
    <property type="match status" value="1"/>
</dbReference>
<protein>
    <submittedName>
        <fullName evidence="3">Helicase RepA family protein</fullName>
    </submittedName>
</protein>
<keyword evidence="3" id="KW-0067">ATP-binding</keyword>
<name>A0ABV7U4L2_9RHOB</name>
<organism evidence="3 4">
    <name type="scientific">Paracoccus angustae</name>
    <dbReference type="NCBI Taxonomy" id="1671480"/>
    <lineage>
        <taxon>Bacteria</taxon>
        <taxon>Pseudomonadati</taxon>
        <taxon>Pseudomonadota</taxon>
        <taxon>Alphaproteobacteria</taxon>
        <taxon>Rhodobacterales</taxon>
        <taxon>Paracoccaceae</taxon>
        <taxon>Paracoccus</taxon>
    </lineage>
</organism>
<gene>
    <name evidence="3" type="ORF">ACFOM8_10425</name>
</gene>
<evidence type="ECO:0000256" key="1">
    <source>
        <dbReference type="SAM" id="MobiDB-lite"/>
    </source>
</evidence>
<dbReference type="SUPFAM" id="SSF52540">
    <property type="entry name" value="P-loop containing nucleoside triphosphate hydrolases"/>
    <property type="match status" value="1"/>
</dbReference>
<accession>A0ABV7U4L2</accession>
<sequence length="458" mass="50464">MGAFEVMGAFDKRHREEYGSNPASLMTGRAGDLATSLIPLSRVKPILKCRYLVKGWLDQGAFSVVYSESNVGKTFLAMDLALHVAAGMDWHEHRVPTGEKWLGPVVYVASEGGTGIHNRIEAMRRDNPALMSRVDDLGGFLLLKTGLDLCTSDDSQYLVEAIGTMPRAPSLIVVDTLARAMGNGDENTAKDMGQFVRSIDHLREATGAHVMVIHHSGKDATKGARGSGSLRAAADTEIELTRNDSIIIAETRKQRDMPCDNVFAYSLKSVFLGFDDDGDKVSSAVVQQAEIVKSKAKVKLTGTDKIALQALDDCIRDHGEKLTSDNYPRNRRCVSLERWREYCDRHSLSSGESDSAKRKAFFTVKNRLQEKEMVRVIDGWLWRIAPDDEALPPLPTVTSNAGNAGHAAVTTVTAPYKGGNAVTLTQPENRSLSQEKKERTAESLRERDPDAFDPEMWR</sequence>
<dbReference type="InterPro" id="IPR038724">
    <property type="entry name" value="RepA"/>
</dbReference>
<dbReference type="Pfam" id="PF13481">
    <property type="entry name" value="AAA_25"/>
    <property type="match status" value="1"/>
</dbReference>